<dbReference type="Proteomes" id="UP000092713">
    <property type="component" value="Unassembled WGS sequence"/>
</dbReference>
<keyword evidence="1" id="KW-0732">Signal</keyword>
<protein>
    <recommendedName>
        <fullName evidence="4">DUF2946 domain-containing protein</fullName>
    </recommendedName>
</protein>
<evidence type="ECO:0000313" key="2">
    <source>
        <dbReference type="EMBL" id="OBV39645.1"/>
    </source>
</evidence>
<feature type="signal peptide" evidence="1">
    <location>
        <begin position="1"/>
        <end position="31"/>
    </location>
</feature>
<proteinExistence type="predicted"/>
<dbReference type="EMBL" id="LOCQ01000052">
    <property type="protein sequence ID" value="OBV39645.1"/>
    <property type="molecule type" value="Genomic_DNA"/>
</dbReference>
<sequence length="130" mass="13885">MGHFLQRKQWSLWFACLALLLNALSPSLSHAFAGGQGNAVVDICSASGAVYTQADLAALSGSRPDTQPDLRQIEHCLYCMHHAASLALPPAPPLLAVIKGHDAYPPLLRQAPQPQFAWQGARPRGPPSIA</sequence>
<dbReference type="InterPro" id="IPR021333">
    <property type="entry name" value="DUF2946"/>
</dbReference>
<accession>A0A1A7C4H5</accession>
<evidence type="ECO:0000313" key="3">
    <source>
        <dbReference type="Proteomes" id="UP000092713"/>
    </source>
</evidence>
<comment type="caution">
    <text evidence="2">The sequence shown here is derived from an EMBL/GenBank/DDBJ whole genome shotgun (WGS) entry which is preliminary data.</text>
</comment>
<gene>
    <name evidence="2" type="ORF">ASR47_101134</name>
</gene>
<reference evidence="2 3" key="1">
    <citation type="submission" date="2016-04" db="EMBL/GenBank/DDBJ databases">
        <title>Draft genome sequence of Janthinobacterium psychrotolerans sp. nov., isolated from freshwater sediments in Denmark.</title>
        <authorList>
            <person name="Gong X."/>
            <person name="Skrivergaard S."/>
            <person name="Korsgaard B.S."/>
            <person name="Schreiber L."/>
            <person name="Marshall I.P."/>
            <person name="Finster K."/>
            <person name="Schramm A."/>
        </authorList>
    </citation>
    <scope>NUCLEOTIDE SEQUENCE [LARGE SCALE GENOMIC DNA]</scope>
    <source>
        <strain evidence="2 3">S3-2</strain>
    </source>
</reference>
<dbReference type="AlphaFoldDB" id="A0A1A7C4H5"/>
<organism evidence="2 3">
    <name type="scientific">Janthinobacterium psychrotolerans</name>
    <dbReference type="NCBI Taxonomy" id="1747903"/>
    <lineage>
        <taxon>Bacteria</taxon>
        <taxon>Pseudomonadati</taxon>
        <taxon>Pseudomonadota</taxon>
        <taxon>Betaproteobacteria</taxon>
        <taxon>Burkholderiales</taxon>
        <taxon>Oxalobacteraceae</taxon>
        <taxon>Janthinobacterium</taxon>
    </lineage>
</organism>
<dbReference type="Pfam" id="PF11162">
    <property type="entry name" value="DUF2946"/>
    <property type="match status" value="1"/>
</dbReference>
<evidence type="ECO:0008006" key="4">
    <source>
        <dbReference type="Google" id="ProtNLM"/>
    </source>
</evidence>
<evidence type="ECO:0000256" key="1">
    <source>
        <dbReference type="SAM" id="SignalP"/>
    </source>
</evidence>
<feature type="chain" id="PRO_5008355663" description="DUF2946 domain-containing protein" evidence="1">
    <location>
        <begin position="32"/>
        <end position="130"/>
    </location>
</feature>
<name>A0A1A7C4H5_9BURK</name>
<dbReference type="RefSeq" id="WP_065307629.1">
    <property type="nucleotide sequence ID" value="NZ_LOCQ01000052.1"/>
</dbReference>
<keyword evidence="3" id="KW-1185">Reference proteome</keyword>
<dbReference type="STRING" id="1747903.ASR47_101134"/>